<gene>
    <name evidence="5" type="ORF">BSTOLATCC_MIC7824</name>
</gene>
<evidence type="ECO:0000256" key="2">
    <source>
        <dbReference type="ARBA" id="ARBA00022737"/>
    </source>
</evidence>
<keyword evidence="3" id="KW-0732">Signal</keyword>
<dbReference type="PANTHER" id="PTHR46093:SF18">
    <property type="entry name" value="FIBRONECTIN TYPE-III DOMAIN-CONTAINING PROTEIN"/>
    <property type="match status" value="1"/>
</dbReference>
<keyword evidence="6" id="KW-1185">Reference proteome</keyword>
<dbReference type="InterPro" id="IPR015915">
    <property type="entry name" value="Kelch-typ_b-propeller"/>
</dbReference>
<dbReference type="Proteomes" id="UP001162131">
    <property type="component" value="Unassembled WGS sequence"/>
</dbReference>
<sequence>MTKVLLLCLSTWVFSLEISLIPPTGVPPPNSVLGHMVYDTTNNQLIQFGGMQTGGSYLNDLASFNLSQKRWSLISPYVSTVPDERAAGALFYHQKSQKLLLYGGRTRAGPAGDFWSYDLNENSWEKLDKNGDDPGARGYIVLTTYTRNGSTSFAIFGGLSSTGVDNSLYILDGESLFWSKKPNSGNSPQPQESSGIAYYKDKLYVWGGLSRFSTIIHDTALYEYDLAKEEWKKIEINGKKPGGRFEHFLCFVEDYLYVYLGVDFETGLTIFDIWKINLISLDTWIEVNFKDPSSTATGSGSLTFVSSVLWSFAGYSDTGINNSIISLEFSLETPIINLISPEMTGPTARMFHSLQTIQTNLWVFGGIDNDKNYLNEMWKFDILASDWSIMNPTGDIPSVRAKHASCAIADTLTIFGGENSSGYLSDMYEYTVLSNTWKTVLYGSDIKPVGRAGACMAIADSTIYIFGGLVVGGYSNELWQFNTIDNTFTLLDDGLSERVPKLAYSKCFMRNIDSNYYFYITTGEGEDEYPNSKIHRYDISGQEWLPVLDKGYGYFSLAQAAVVNIDNYIIVIGGEQWNFKAFDTIYMVDLDVNPPNHTLIGHLEEAIYATEVTYFQNSIYLFGGGDTLSSLVQNFIAKRFLFKTSIEKTDDLSWSCSNGTYGDNCDLCPEGYYSDTFGAETCKACPKGTYNKFSAARTLVSAILVNMTVMQKMKGLIYVIAALPAIFVL</sequence>
<dbReference type="InterPro" id="IPR011641">
    <property type="entry name" value="Tyr-kin_ephrin_A/B_rcpt-like"/>
</dbReference>
<name>A0AAU9IDJ2_9CILI</name>
<evidence type="ECO:0000259" key="4">
    <source>
        <dbReference type="Pfam" id="PF07699"/>
    </source>
</evidence>
<evidence type="ECO:0000313" key="5">
    <source>
        <dbReference type="EMBL" id="CAG9313039.1"/>
    </source>
</evidence>
<evidence type="ECO:0000313" key="6">
    <source>
        <dbReference type="Proteomes" id="UP001162131"/>
    </source>
</evidence>
<accession>A0AAU9IDJ2</accession>
<feature type="domain" description="Tyrosine-protein kinase ephrin type A/B receptor-like" evidence="4">
    <location>
        <begin position="664"/>
        <end position="697"/>
    </location>
</feature>
<organism evidence="5 6">
    <name type="scientific">Blepharisma stoltei</name>
    <dbReference type="NCBI Taxonomy" id="1481888"/>
    <lineage>
        <taxon>Eukaryota</taxon>
        <taxon>Sar</taxon>
        <taxon>Alveolata</taxon>
        <taxon>Ciliophora</taxon>
        <taxon>Postciliodesmatophora</taxon>
        <taxon>Heterotrichea</taxon>
        <taxon>Heterotrichida</taxon>
        <taxon>Blepharismidae</taxon>
        <taxon>Blepharisma</taxon>
    </lineage>
</organism>
<dbReference type="EMBL" id="CAJZBQ010000009">
    <property type="protein sequence ID" value="CAG9313039.1"/>
    <property type="molecule type" value="Genomic_DNA"/>
</dbReference>
<comment type="caution">
    <text evidence="5">The sequence shown here is derived from an EMBL/GenBank/DDBJ whole genome shotgun (WGS) entry which is preliminary data.</text>
</comment>
<feature type="signal peptide" evidence="3">
    <location>
        <begin position="1"/>
        <end position="15"/>
    </location>
</feature>
<reference evidence="5" key="1">
    <citation type="submission" date="2021-09" db="EMBL/GenBank/DDBJ databases">
        <authorList>
            <consortium name="AG Swart"/>
            <person name="Singh M."/>
            <person name="Singh A."/>
            <person name="Seah K."/>
            <person name="Emmerich C."/>
        </authorList>
    </citation>
    <scope>NUCLEOTIDE SEQUENCE</scope>
    <source>
        <strain evidence="5">ATCC30299</strain>
    </source>
</reference>
<dbReference type="SUPFAM" id="SSF57196">
    <property type="entry name" value="EGF/Laminin"/>
    <property type="match status" value="1"/>
</dbReference>
<dbReference type="Gene3D" id="2.10.50.10">
    <property type="entry name" value="Tumor Necrosis Factor Receptor, subunit A, domain 2"/>
    <property type="match status" value="1"/>
</dbReference>
<dbReference type="Pfam" id="PF24681">
    <property type="entry name" value="Kelch_KLHDC2_KLHL20_DRC7"/>
    <property type="match status" value="2"/>
</dbReference>
<dbReference type="SUPFAM" id="SSF117281">
    <property type="entry name" value="Kelch motif"/>
    <property type="match status" value="3"/>
</dbReference>
<dbReference type="AlphaFoldDB" id="A0AAU9IDJ2"/>
<keyword evidence="2" id="KW-0677">Repeat</keyword>
<feature type="chain" id="PRO_5043392581" description="Tyrosine-protein kinase ephrin type A/B receptor-like domain-containing protein" evidence="3">
    <location>
        <begin position="16"/>
        <end position="729"/>
    </location>
</feature>
<keyword evidence="1" id="KW-0880">Kelch repeat</keyword>
<protein>
    <recommendedName>
        <fullName evidence="4">Tyrosine-protein kinase ephrin type A/B receptor-like domain-containing protein</fullName>
    </recommendedName>
</protein>
<dbReference type="Pfam" id="PF07699">
    <property type="entry name" value="Ephrin_rec_like"/>
    <property type="match status" value="1"/>
</dbReference>
<dbReference type="SMART" id="SM01411">
    <property type="entry name" value="Ephrin_rec_like"/>
    <property type="match status" value="1"/>
</dbReference>
<dbReference type="PANTHER" id="PTHR46093">
    <property type="entry name" value="ACYL-COA-BINDING DOMAIN-CONTAINING PROTEIN 5"/>
    <property type="match status" value="1"/>
</dbReference>
<evidence type="ECO:0000256" key="3">
    <source>
        <dbReference type="SAM" id="SignalP"/>
    </source>
</evidence>
<dbReference type="Gene3D" id="2.120.10.80">
    <property type="entry name" value="Kelch-type beta propeller"/>
    <property type="match status" value="4"/>
</dbReference>
<evidence type="ECO:0000256" key="1">
    <source>
        <dbReference type="ARBA" id="ARBA00022441"/>
    </source>
</evidence>
<proteinExistence type="predicted"/>